<evidence type="ECO:0000259" key="11">
    <source>
        <dbReference type="PROSITE" id="PS50112"/>
    </source>
</evidence>
<feature type="modified residue" description="4-aspartylphosphate" evidence="7">
    <location>
        <position position="643"/>
    </location>
</feature>
<evidence type="ECO:0000256" key="5">
    <source>
        <dbReference type="ARBA" id="ARBA00022777"/>
    </source>
</evidence>
<keyword evidence="4" id="KW-0808">Transferase</keyword>
<dbReference type="Gene3D" id="3.40.50.2300">
    <property type="match status" value="1"/>
</dbReference>
<dbReference type="InterPro" id="IPR036890">
    <property type="entry name" value="HATPase_C_sf"/>
</dbReference>
<dbReference type="PANTHER" id="PTHR43047:SF64">
    <property type="entry name" value="HISTIDINE KINASE CONTAINING CHEY-HOMOLOGOUS RECEIVER DOMAIN AND PAS DOMAIN-RELATED"/>
    <property type="match status" value="1"/>
</dbReference>
<dbReference type="SUPFAM" id="SSF52172">
    <property type="entry name" value="CheY-like"/>
    <property type="match status" value="1"/>
</dbReference>
<dbReference type="Gene3D" id="1.10.287.130">
    <property type="match status" value="1"/>
</dbReference>
<dbReference type="InterPro" id="IPR003594">
    <property type="entry name" value="HATPase_dom"/>
</dbReference>
<dbReference type="Gene3D" id="3.30.450.20">
    <property type="entry name" value="PAS domain"/>
    <property type="match status" value="1"/>
</dbReference>
<comment type="caution">
    <text evidence="13">The sequence shown here is derived from an EMBL/GenBank/DDBJ whole genome shotgun (WGS) entry which is preliminary data.</text>
</comment>
<comment type="catalytic activity">
    <reaction evidence="1">
        <text>ATP + protein L-histidine = ADP + protein N-phospho-L-histidine.</text>
        <dbReference type="EC" id="2.7.13.3"/>
    </reaction>
</comment>
<dbReference type="Pfam" id="PF00512">
    <property type="entry name" value="HisKA"/>
    <property type="match status" value="1"/>
</dbReference>
<evidence type="ECO:0000256" key="3">
    <source>
        <dbReference type="ARBA" id="ARBA00022553"/>
    </source>
</evidence>
<evidence type="ECO:0000256" key="6">
    <source>
        <dbReference type="ARBA" id="ARBA00023012"/>
    </source>
</evidence>
<dbReference type="InterPro" id="IPR005467">
    <property type="entry name" value="His_kinase_dom"/>
</dbReference>
<dbReference type="SMART" id="SM00388">
    <property type="entry name" value="HisKA"/>
    <property type="match status" value="1"/>
</dbReference>
<protein>
    <recommendedName>
        <fullName evidence="2">histidine kinase</fullName>
        <ecNumber evidence="2">2.7.13.3</ecNumber>
    </recommendedName>
</protein>
<dbReference type="CDD" id="cd00082">
    <property type="entry name" value="HisKA"/>
    <property type="match status" value="1"/>
</dbReference>
<keyword evidence="5" id="KW-0418">Kinase</keyword>
<dbReference type="SUPFAM" id="SSF55785">
    <property type="entry name" value="PYP-like sensor domain (PAS domain)"/>
    <property type="match status" value="1"/>
</dbReference>
<keyword evidence="8" id="KW-0812">Transmembrane</keyword>
<keyword evidence="3 7" id="KW-0597">Phosphoprotein</keyword>
<dbReference type="InterPro" id="IPR000700">
    <property type="entry name" value="PAS-assoc_C"/>
</dbReference>
<dbReference type="SMART" id="SM00448">
    <property type="entry name" value="REC"/>
    <property type="match status" value="1"/>
</dbReference>
<dbReference type="NCBIfam" id="TIGR00229">
    <property type="entry name" value="sensory_box"/>
    <property type="match status" value="1"/>
</dbReference>
<feature type="transmembrane region" description="Helical" evidence="8">
    <location>
        <begin position="173"/>
        <end position="192"/>
    </location>
</feature>
<organism evidence="13 14">
    <name type="scientific">Rubricella aquisinus</name>
    <dbReference type="NCBI Taxonomy" id="2028108"/>
    <lineage>
        <taxon>Bacteria</taxon>
        <taxon>Pseudomonadati</taxon>
        <taxon>Pseudomonadota</taxon>
        <taxon>Alphaproteobacteria</taxon>
        <taxon>Rhodobacterales</taxon>
        <taxon>Paracoccaceae</taxon>
        <taxon>Rubricella</taxon>
    </lineage>
</organism>
<dbReference type="InterPro" id="IPR001789">
    <property type="entry name" value="Sig_transdc_resp-reg_receiver"/>
</dbReference>
<dbReference type="PRINTS" id="PR00344">
    <property type="entry name" value="BCTRLSENSOR"/>
</dbReference>
<feature type="domain" description="Response regulatory" evidence="10">
    <location>
        <begin position="594"/>
        <end position="707"/>
    </location>
</feature>
<dbReference type="InterPro" id="IPR004358">
    <property type="entry name" value="Sig_transdc_His_kin-like_C"/>
</dbReference>
<gene>
    <name evidence="13" type="ORF">FHS89_002203</name>
</gene>
<dbReference type="CDD" id="cd00130">
    <property type="entry name" value="PAS"/>
    <property type="match status" value="1"/>
</dbReference>
<evidence type="ECO:0000259" key="10">
    <source>
        <dbReference type="PROSITE" id="PS50110"/>
    </source>
</evidence>
<dbReference type="Pfam" id="PF00072">
    <property type="entry name" value="Response_reg"/>
    <property type="match status" value="1"/>
</dbReference>
<dbReference type="PROSITE" id="PS50112">
    <property type="entry name" value="PAS"/>
    <property type="match status" value="1"/>
</dbReference>
<dbReference type="InterPro" id="IPR003661">
    <property type="entry name" value="HisK_dim/P_dom"/>
</dbReference>
<dbReference type="EC" id="2.7.13.3" evidence="2"/>
<reference evidence="13 14" key="1">
    <citation type="submission" date="2020-08" db="EMBL/GenBank/DDBJ databases">
        <title>Genomic Encyclopedia of Type Strains, Phase IV (KMG-IV): sequencing the most valuable type-strain genomes for metagenomic binning, comparative biology and taxonomic classification.</title>
        <authorList>
            <person name="Goeker M."/>
        </authorList>
    </citation>
    <scope>NUCLEOTIDE SEQUENCE [LARGE SCALE GENOMIC DNA]</scope>
    <source>
        <strain evidence="13 14">DSM 103377</strain>
    </source>
</reference>
<evidence type="ECO:0000259" key="12">
    <source>
        <dbReference type="PROSITE" id="PS50113"/>
    </source>
</evidence>
<keyword evidence="8" id="KW-1133">Transmembrane helix</keyword>
<dbReference type="Proteomes" id="UP000553766">
    <property type="component" value="Unassembled WGS sequence"/>
</dbReference>
<dbReference type="CDD" id="cd17546">
    <property type="entry name" value="REC_hyHK_CKI1_RcsC-like"/>
    <property type="match status" value="1"/>
</dbReference>
<dbReference type="FunFam" id="3.30.565.10:FF:000010">
    <property type="entry name" value="Sensor histidine kinase RcsC"/>
    <property type="match status" value="1"/>
</dbReference>
<evidence type="ECO:0000259" key="9">
    <source>
        <dbReference type="PROSITE" id="PS50109"/>
    </source>
</evidence>
<dbReference type="Gene3D" id="3.30.565.10">
    <property type="entry name" value="Histidine kinase-like ATPase, C-terminal domain"/>
    <property type="match status" value="1"/>
</dbReference>
<dbReference type="Pfam" id="PF02518">
    <property type="entry name" value="HATPase_c"/>
    <property type="match status" value="1"/>
</dbReference>
<evidence type="ECO:0000256" key="7">
    <source>
        <dbReference type="PROSITE-ProRule" id="PRU00169"/>
    </source>
</evidence>
<dbReference type="InterPro" id="IPR000014">
    <property type="entry name" value="PAS"/>
</dbReference>
<sequence>MTHIRLVVVVLIALLLGLFAYLGTTTFTQVRGLSTAAQDDMLWTISQTEVEIANLAATLAQAQSVEIPDTDMVTLRANIALSRLGLLSAGQARVLIDQDWEAQRLQRVIDAYATDAAAIVDGAGVLTPQDIDRLSLLTTNIRPSVRALALRGLELGVESAEARRMAFISQLRVTGIAAMGTIIALGLLLLILDQLLAQARLRDAALKASRDRLGATVAASLDAIVIAGEDGRIVEFNDAAETIFGWKRDDVIGQPMEDNIIPDRHRAAHLAGMNRYIATKERRVADRGRVEMTALRKSGEEFPVEINITTARDGTRELFIAYLRDISARKISEQNLIDARDRAESMDRAKSQILAVMSHEMRTPLNGILGVLDLLRTTPLDAQQKRYVEVVAGSGEILLAHVNEALDITRLETGALTLTPQPVELLPLTERITDVLRPLAQEKGLELTLEFDPSMARAFVADGGRIGQILTNLVGNAIKFTQSGRVSVEVTGIHGPDATAATLIVSDTGEGIPSDQTEAVFEDFVVLNSPKGRRDRGDGLGLPISRKLARLMGGDITVQSVVGQGSSFVLKLMLERVQEPQSAALPPPSQTGKSVLVANNDPSNRAILREMILGLGHNVTEASNGLEALNAARAQPFDLILMDSTMPVMDGRTAGRFIRSGDGPNTGTMIVGLVAEAGLPEEGAVEPFTSCLPKPVRIKELRDLLAE</sequence>
<keyword evidence="6" id="KW-0902">Two-component regulatory system</keyword>
<dbReference type="InterPro" id="IPR036097">
    <property type="entry name" value="HisK_dim/P_sf"/>
</dbReference>
<dbReference type="PROSITE" id="PS50110">
    <property type="entry name" value="RESPONSE_REGULATORY"/>
    <property type="match status" value="1"/>
</dbReference>
<accession>A0A840X640</accession>
<evidence type="ECO:0000313" key="13">
    <source>
        <dbReference type="EMBL" id="MBB5516177.1"/>
    </source>
</evidence>
<feature type="domain" description="PAS" evidence="11">
    <location>
        <begin position="209"/>
        <end position="263"/>
    </location>
</feature>
<dbReference type="PROSITE" id="PS50113">
    <property type="entry name" value="PAC"/>
    <property type="match status" value="1"/>
</dbReference>
<evidence type="ECO:0000256" key="2">
    <source>
        <dbReference type="ARBA" id="ARBA00012438"/>
    </source>
</evidence>
<proteinExistence type="predicted"/>
<dbReference type="SMART" id="SM00091">
    <property type="entry name" value="PAS"/>
    <property type="match status" value="1"/>
</dbReference>
<dbReference type="AlphaFoldDB" id="A0A840X640"/>
<dbReference type="InterPro" id="IPR001610">
    <property type="entry name" value="PAC"/>
</dbReference>
<dbReference type="PANTHER" id="PTHR43047">
    <property type="entry name" value="TWO-COMPONENT HISTIDINE PROTEIN KINASE"/>
    <property type="match status" value="1"/>
</dbReference>
<dbReference type="RefSeq" id="WP_184011548.1">
    <property type="nucleotide sequence ID" value="NZ_JACIJS010000006.1"/>
</dbReference>
<feature type="domain" description="PAC" evidence="12">
    <location>
        <begin position="288"/>
        <end position="338"/>
    </location>
</feature>
<dbReference type="PROSITE" id="PS50109">
    <property type="entry name" value="HIS_KIN"/>
    <property type="match status" value="1"/>
</dbReference>
<dbReference type="EMBL" id="JACIJS010000006">
    <property type="protein sequence ID" value="MBB5516177.1"/>
    <property type="molecule type" value="Genomic_DNA"/>
</dbReference>
<evidence type="ECO:0000256" key="4">
    <source>
        <dbReference type="ARBA" id="ARBA00022679"/>
    </source>
</evidence>
<keyword evidence="14" id="KW-1185">Reference proteome</keyword>
<dbReference type="GO" id="GO:0000155">
    <property type="term" value="F:phosphorelay sensor kinase activity"/>
    <property type="evidence" value="ECO:0007669"/>
    <property type="project" value="InterPro"/>
</dbReference>
<dbReference type="InterPro" id="IPR035965">
    <property type="entry name" value="PAS-like_dom_sf"/>
</dbReference>
<dbReference type="InterPro" id="IPR011006">
    <property type="entry name" value="CheY-like_superfamily"/>
</dbReference>
<keyword evidence="8" id="KW-0472">Membrane</keyword>
<feature type="domain" description="Histidine kinase" evidence="9">
    <location>
        <begin position="356"/>
        <end position="576"/>
    </location>
</feature>
<name>A0A840X640_9RHOB</name>
<dbReference type="Pfam" id="PF13426">
    <property type="entry name" value="PAS_9"/>
    <property type="match status" value="1"/>
</dbReference>
<evidence type="ECO:0000313" key="14">
    <source>
        <dbReference type="Proteomes" id="UP000553766"/>
    </source>
</evidence>
<dbReference type="SUPFAM" id="SSF55874">
    <property type="entry name" value="ATPase domain of HSP90 chaperone/DNA topoisomerase II/histidine kinase"/>
    <property type="match status" value="1"/>
</dbReference>
<dbReference type="SMART" id="SM00387">
    <property type="entry name" value="HATPase_c"/>
    <property type="match status" value="1"/>
</dbReference>
<evidence type="ECO:0000256" key="8">
    <source>
        <dbReference type="SAM" id="Phobius"/>
    </source>
</evidence>
<evidence type="ECO:0000256" key="1">
    <source>
        <dbReference type="ARBA" id="ARBA00000085"/>
    </source>
</evidence>
<dbReference type="SUPFAM" id="SSF47384">
    <property type="entry name" value="Homodimeric domain of signal transducing histidine kinase"/>
    <property type="match status" value="1"/>
</dbReference>
<dbReference type="SMART" id="SM00086">
    <property type="entry name" value="PAC"/>
    <property type="match status" value="1"/>
</dbReference>